<name>A0ABP9LAJ5_9GAMM</name>
<dbReference type="Proteomes" id="UP001501083">
    <property type="component" value="Unassembled WGS sequence"/>
</dbReference>
<comment type="caution">
    <text evidence="1">The sequence shown here is derived from an EMBL/GenBank/DDBJ whole genome shotgun (WGS) entry which is preliminary data.</text>
</comment>
<protein>
    <recommendedName>
        <fullName evidence="3">SnoaL-like domain-containing protein</fullName>
    </recommendedName>
</protein>
<dbReference type="SUPFAM" id="SSF54427">
    <property type="entry name" value="NTF2-like"/>
    <property type="match status" value="1"/>
</dbReference>
<sequence length="163" mass="18702">MLVVSLMGGVWFLHAGRLMTEKSIEEQYYVESSAMARFDADYLCDRLSDDFRHDSITFSLGGTQRETYDKQESCDVMREAFRDFKRLSALTNGRMGLSMENRIVEVSLSEDRKVAHVEAIGVVRLGGRMLSRSHYVDRLVRRNGRILHEASESKSWLYIPAGK</sequence>
<evidence type="ECO:0000313" key="1">
    <source>
        <dbReference type="EMBL" id="GAA5073195.1"/>
    </source>
</evidence>
<proteinExistence type="predicted"/>
<accession>A0ABP9LAJ5</accession>
<evidence type="ECO:0000313" key="2">
    <source>
        <dbReference type="Proteomes" id="UP001501083"/>
    </source>
</evidence>
<organism evidence="1 2">
    <name type="scientific">Lysobacter panacisoli</name>
    <dbReference type="NCBI Taxonomy" id="1255263"/>
    <lineage>
        <taxon>Bacteria</taxon>
        <taxon>Pseudomonadati</taxon>
        <taxon>Pseudomonadota</taxon>
        <taxon>Gammaproteobacteria</taxon>
        <taxon>Lysobacterales</taxon>
        <taxon>Lysobacteraceae</taxon>
        <taxon>Lysobacter</taxon>
    </lineage>
</organism>
<evidence type="ECO:0008006" key="3">
    <source>
        <dbReference type="Google" id="ProtNLM"/>
    </source>
</evidence>
<gene>
    <name evidence="1" type="ORF">GCM10025759_14090</name>
</gene>
<dbReference type="InterPro" id="IPR032710">
    <property type="entry name" value="NTF2-like_dom_sf"/>
</dbReference>
<keyword evidence="2" id="KW-1185">Reference proteome</keyword>
<reference evidence="2" key="1">
    <citation type="journal article" date="2019" name="Int. J. Syst. Evol. Microbiol.">
        <title>The Global Catalogue of Microorganisms (GCM) 10K type strain sequencing project: providing services to taxonomists for standard genome sequencing and annotation.</title>
        <authorList>
            <consortium name="The Broad Institute Genomics Platform"/>
            <consortium name="The Broad Institute Genome Sequencing Center for Infectious Disease"/>
            <person name="Wu L."/>
            <person name="Ma J."/>
        </authorList>
    </citation>
    <scope>NUCLEOTIDE SEQUENCE [LARGE SCALE GENOMIC DNA]</scope>
    <source>
        <strain evidence="2">JCM 19212</strain>
    </source>
</reference>
<dbReference type="EMBL" id="BAABKY010000002">
    <property type="protein sequence ID" value="GAA5073195.1"/>
    <property type="molecule type" value="Genomic_DNA"/>
</dbReference>